<evidence type="ECO:0000259" key="2">
    <source>
        <dbReference type="Pfam" id="PF00725"/>
    </source>
</evidence>
<dbReference type="Proteomes" id="UP000037035">
    <property type="component" value="Unassembled WGS sequence"/>
</dbReference>
<dbReference type="InterPro" id="IPR006176">
    <property type="entry name" value="3-OHacyl-CoA_DH_NAD-bd"/>
</dbReference>
<accession>A0A0L6VEF6</accession>
<keyword evidence="1" id="KW-0560">Oxidoreductase</keyword>
<gene>
    <name evidence="4" type="ORF">VP01_182g3</name>
</gene>
<proteinExistence type="predicted"/>
<dbReference type="Pfam" id="PF02737">
    <property type="entry name" value="3HCDH_N"/>
    <property type="match status" value="1"/>
</dbReference>
<dbReference type="SUPFAM" id="SSF48179">
    <property type="entry name" value="6-phosphogluconate dehydrogenase C-terminal domain-like"/>
    <property type="match status" value="1"/>
</dbReference>
<feature type="domain" description="3-hydroxyacyl-CoA dehydrogenase C-terminal" evidence="2">
    <location>
        <begin position="263"/>
        <end position="356"/>
    </location>
</feature>
<keyword evidence="5" id="KW-1185">Reference proteome</keyword>
<comment type="caution">
    <text evidence="4">The sequence shown here is derived from an EMBL/GenBank/DDBJ whole genome shotgun (WGS) entry which is preliminary data.</text>
</comment>
<organism evidence="4 5">
    <name type="scientific">Puccinia sorghi</name>
    <dbReference type="NCBI Taxonomy" id="27349"/>
    <lineage>
        <taxon>Eukaryota</taxon>
        <taxon>Fungi</taxon>
        <taxon>Dikarya</taxon>
        <taxon>Basidiomycota</taxon>
        <taxon>Pucciniomycotina</taxon>
        <taxon>Pucciniomycetes</taxon>
        <taxon>Pucciniales</taxon>
        <taxon>Pucciniaceae</taxon>
        <taxon>Puccinia</taxon>
    </lineage>
</organism>
<dbReference type="GO" id="GO:0016616">
    <property type="term" value="F:oxidoreductase activity, acting on the CH-OH group of donors, NAD or NADP as acceptor"/>
    <property type="evidence" value="ECO:0007669"/>
    <property type="project" value="InterPro"/>
</dbReference>
<dbReference type="InterPro" id="IPR013328">
    <property type="entry name" value="6PGD_dom2"/>
</dbReference>
<dbReference type="AlphaFoldDB" id="A0A0L6VEF6"/>
<dbReference type="GO" id="GO:0006631">
    <property type="term" value="P:fatty acid metabolic process"/>
    <property type="evidence" value="ECO:0007669"/>
    <property type="project" value="InterPro"/>
</dbReference>
<dbReference type="SUPFAM" id="SSF51735">
    <property type="entry name" value="NAD(P)-binding Rossmann-fold domains"/>
    <property type="match status" value="1"/>
</dbReference>
<reference evidence="4 5" key="1">
    <citation type="submission" date="2015-08" db="EMBL/GenBank/DDBJ databases">
        <title>Next Generation Sequencing and Analysis of the Genome of Puccinia sorghi L Schw, the Causal Agent of Maize Common Rust.</title>
        <authorList>
            <person name="Rochi L."/>
            <person name="Burguener G."/>
            <person name="Darino M."/>
            <person name="Turjanski A."/>
            <person name="Kreff E."/>
            <person name="Dieguez M.J."/>
            <person name="Sacco F."/>
        </authorList>
    </citation>
    <scope>NUCLEOTIDE SEQUENCE [LARGE SCALE GENOMIC DNA]</scope>
    <source>
        <strain evidence="4 5">RO10H11247</strain>
    </source>
</reference>
<dbReference type="Gene3D" id="1.10.1040.10">
    <property type="entry name" value="N-(1-d-carboxylethyl)-l-norvaline Dehydrogenase, domain 2"/>
    <property type="match status" value="1"/>
</dbReference>
<dbReference type="PANTHER" id="PTHR48075">
    <property type="entry name" value="3-HYDROXYACYL-COA DEHYDROGENASE FAMILY PROTEIN"/>
    <property type="match status" value="1"/>
</dbReference>
<dbReference type="EMBL" id="LAVV01006648">
    <property type="protein sequence ID" value="KNZ58932.1"/>
    <property type="molecule type" value="Genomic_DNA"/>
</dbReference>
<protein>
    <submittedName>
        <fullName evidence="4">3-hydroxybutyryl-CoA dehydrogenase</fullName>
    </submittedName>
</protein>
<evidence type="ECO:0000313" key="5">
    <source>
        <dbReference type="Proteomes" id="UP000037035"/>
    </source>
</evidence>
<dbReference type="InterPro" id="IPR036291">
    <property type="entry name" value="NAD(P)-bd_dom_sf"/>
</dbReference>
<evidence type="ECO:0000313" key="4">
    <source>
        <dbReference type="EMBL" id="KNZ58932.1"/>
    </source>
</evidence>
<dbReference type="VEuPathDB" id="FungiDB:VP01_182g3"/>
<dbReference type="GO" id="GO:0070403">
    <property type="term" value="F:NAD+ binding"/>
    <property type="evidence" value="ECO:0007669"/>
    <property type="project" value="InterPro"/>
</dbReference>
<dbReference type="InterPro" id="IPR006108">
    <property type="entry name" value="3HC_DH_C"/>
</dbReference>
<evidence type="ECO:0000256" key="1">
    <source>
        <dbReference type="ARBA" id="ARBA00023002"/>
    </source>
</evidence>
<feature type="domain" description="3-hydroxyacyl-CoA dehydrogenase NAD binding" evidence="3">
    <location>
        <begin position="105"/>
        <end position="260"/>
    </location>
</feature>
<sequence>MSRCFQSGRSAIRSIPFMRVIRLDAARQISSVAVIGAGQMGTGIAFVAAKVSSSHMNSLKLHIDPSAEISRLLECRRQCTSPRPTSSGARKRTRFHWSVQHLTHMDKSNKLLAKDVAKEKMIEHEAKAVRERVRAIGDLNELKDVDLVIEAVAEKLPLKQAIFSQLASICKPGAILASNTSSISLTKIAASAINPTNNNTPQSATPDPSPSRVVGLHFFNPVPIMSLVELIAALQTSQDTLKRAREFAVRCGKVVTVSKDTPGFISNRVGKLLIHFYFRINEAIICLEEGVATRDDIDQTMKRGTNVPMGPLTLADFIGLDTCLSIMQVLYNQTSDSKYRPSVLLSRMVDAGWLGRLVSYFPILSSIDHLRVHIGHIHLQTTGKKAGRGFYEYERS</sequence>
<dbReference type="Gene3D" id="3.40.50.720">
    <property type="entry name" value="NAD(P)-binding Rossmann-like Domain"/>
    <property type="match status" value="2"/>
</dbReference>
<name>A0A0L6VEF6_9BASI</name>
<dbReference type="InterPro" id="IPR008927">
    <property type="entry name" value="6-PGluconate_DH-like_C_sf"/>
</dbReference>
<dbReference type="PANTHER" id="PTHR48075:SF5">
    <property type="entry name" value="3-HYDROXYBUTYRYL-COA DEHYDROGENASE"/>
    <property type="match status" value="1"/>
</dbReference>
<evidence type="ECO:0000259" key="3">
    <source>
        <dbReference type="Pfam" id="PF02737"/>
    </source>
</evidence>
<dbReference type="Pfam" id="PF00725">
    <property type="entry name" value="3HCDH"/>
    <property type="match status" value="1"/>
</dbReference>
<dbReference type="STRING" id="27349.A0A0L6VEF6"/>
<dbReference type="OrthoDB" id="5958943at2759"/>